<comment type="similarity">
    <text evidence="2">Belongs to the tetraspanin (TM4SF) family.</text>
</comment>
<feature type="compositionally biased region" description="Basic and acidic residues" evidence="6">
    <location>
        <begin position="958"/>
        <end position="968"/>
    </location>
</feature>
<feature type="compositionally biased region" description="Basic and acidic residues" evidence="6">
    <location>
        <begin position="1018"/>
        <end position="1027"/>
    </location>
</feature>
<feature type="compositionally biased region" description="Basic and acidic residues" evidence="6">
    <location>
        <begin position="1233"/>
        <end position="1244"/>
    </location>
</feature>
<feature type="compositionally biased region" description="Basic and acidic residues" evidence="6">
    <location>
        <begin position="486"/>
        <end position="496"/>
    </location>
</feature>
<evidence type="ECO:0000256" key="3">
    <source>
        <dbReference type="ARBA" id="ARBA00022692"/>
    </source>
</evidence>
<feature type="compositionally biased region" description="Basic and acidic residues" evidence="6">
    <location>
        <begin position="1475"/>
        <end position="1489"/>
    </location>
</feature>
<feature type="transmembrane region" description="Helical" evidence="7">
    <location>
        <begin position="222"/>
        <end position="242"/>
    </location>
</feature>
<comment type="caution">
    <text evidence="9">The sequence shown here is derived from an EMBL/GenBank/DDBJ whole genome shotgun (WGS) entry which is preliminary data.</text>
</comment>
<feature type="transmembrane region" description="Helical" evidence="7">
    <location>
        <begin position="344"/>
        <end position="363"/>
    </location>
</feature>
<dbReference type="Proteomes" id="UP001633002">
    <property type="component" value="Unassembled WGS sequence"/>
</dbReference>
<feature type="compositionally biased region" description="Basic and acidic residues" evidence="6">
    <location>
        <begin position="993"/>
        <end position="1008"/>
    </location>
</feature>
<feature type="transmembrane region" description="Helical" evidence="7">
    <location>
        <begin position="113"/>
        <end position="134"/>
    </location>
</feature>
<dbReference type="PANTHER" id="PTHR32191">
    <property type="entry name" value="TETRASPANIN-8-RELATED"/>
    <property type="match status" value="1"/>
</dbReference>
<dbReference type="Pfam" id="PF00335">
    <property type="entry name" value="Tetraspanin"/>
    <property type="match status" value="1"/>
</dbReference>
<dbReference type="InterPro" id="IPR044991">
    <property type="entry name" value="TET_plant"/>
</dbReference>
<evidence type="ECO:0000256" key="6">
    <source>
        <dbReference type="SAM" id="MobiDB-lite"/>
    </source>
</evidence>
<feature type="region of interest" description="Disordered" evidence="6">
    <location>
        <begin position="1072"/>
        <end position="1097"/>
    </location>
</feature>
<keyword evidence="8" id="KW-0732">Signal</keyword>
<feature type="compositionally biased region" description="Basic and acidic residues" evidence="6">
    <location>
        <begin position="1034"/>
        <end position="1046"/>
    </location>
</feature>
<feature type="compositionally biased region" description="Basic and acidic residues" evidence="6">
    <location>
        <begin position="1342"/>
        <end position="1355"/>
    </location>
</feature>
<evidence type="ECO:0000256" key="1">
    <source>
        <dbReference type="ARBA" id="ARBA00004141"/>
    </source>
</evidence>
<feature type="region of interest" description="Disordered" evidence="6">
    <location>
        <begin position="817"/>
        <end position="839"/>
    </location>
</feature>
<sequence length="1528" mass="170919">MGCRISSFIIKWVNFLTLVCHRIVKKLVPSWTSPVINMPGMEYNLFLKVQIISGVRSRTRLPRSSSVTFTLFAAVVDVNVHRWLLMQGVAIGVVGFGIWLSSRHGDCDKFLTVPVFVLGVIIFITSFLGFVGAWKDLVCVLCVYLVIMFFLLVGLALFTAFAFVVTNEGAGRAVSGLRYRCFQPGLRNTTSVIIPDTFVDFSTIGKTGNIWRIACLVPNTAWIWRIVTMCNFPMINITYYNLSSRYIPKSASNVTSFHVTYQTVATVSLAGAPTPQLSASSSATMIRDNTGTSVLSSIEAYQSPYRKYDDSDCITYDNDPTSMCFTCSSCKAGVAQYIKKDWRLVAVINIIIFTLIVAIYVIGCCARRNASRAQYIKKLKRREVATERISSRRRSPAGSGGRLSLTSRDEELGREPQVSCWQTRAPGEPEDLVPVQSICPMRAPWSNSPRVKGSTKKLVSPKSKRKSIIKRPRLEGGEMIPSKRPRTGEKEQREHPVLPFGAARRLDTVLNYEDPKSRQEKLEEQYPPPSPANPPSTSDVPRTNKSDNRLLSKMSDNPLPSKGNVRTGGDTVTPTRYVQVKRKSPAESDFETESIKNYLEAPVVDVLDKIPPEDGVREPAKTMSSGDQFGGWWRSKSPEVLHENVLFHTKKRHNNALFEAERSPDPSDTIRQPTTPTYNLGSANQRTVPGETDEHSYKVDKLPHTDVVVALLDDTSGNSESAQDQFTELGGIRVHLRDSGRKIVSWGYEGSEVSEETSIELEGVEGFVIYVEGESGGRTHEILKAPMPAVNAEGPERQMASSVNTVPGVQGVIRKSRRNGSLEGVSVDSAEENPDLPSRLHKQAKDIREVKVTTVDREPERRVNTEHTEQGGLHVTVTDTGTRMVLGTEGVPRARPQAWLGSHVRYNSQKNAPSGSVLKSSVQTEPVRLSKRAKEPKSDNPYGKDVQKEPVKQVGFHTLERGKGERDTWDGNTFEAVVDEEVGNKQTLRGQMRETNRERVSRVHDTSIQRRQQSILESEQHASDARENKRKRVSWADHGSDERVQELKPGVHVRNIPVTDVPLIEDKSAVTEMGKPIQDSVKTPASMRQSESRARHDDKLADIVANESPRAEALHLNNRDLEKEIISSVPEKDVHESAGTGDSERLVVPSGDALILTDPHMKERQYTAPEVEKQPRRKQRKGRTVEIDDPKKLLLKNDEVNETTTSVNYDFAVPTLRRGINPNLGSVKQTKLKSADEEIHEKGVSKYVFDPAKISRTKPTEDETQKLGEKRRSKAVSQPALGLKADEPPATIAREPLKPDEESATSSFQLPPRIRRESRPMPAEKPPRTESQPKLAENPRPNVERKSSRERKRVEASLPNLEVSTRASSFQGSPPESKDRPRQKVGESSTRPRLEEGPLQESTLTVPLKHKEESYPKSLNRRRFSTGSETQPSKVSAAKETQSRREDEVQPMLEERPRTASRKEHQPRPSLGQDLRSDLKSERRPRPQEEPTIMPVDSELHNFDGSGTGESSARRKSRRRIDRPQQPD</sequence>
<evidence type="ECO:0000256" key="7">
    <source>
        <dbReference type="SAM" id="Phobius"/>
    </source>
</evidence>
<name>A0ABD3GRZ5_9MARC</name>
<feature type="compositionally biased region" description="Polar residues" evidence="6">
    <location>
        <begin position="669"/>
        <end position="687"/>
    </location>
</feature>
<feature type="compositionally biased region" description="Polar residues" evidence="6">
    <location>
        <begin position="907"/>
        <end position="924"/>
    </location>
</feature>
<keyword evidence="10" id="KW-1185">Reference proteome</keyword>
<feature type="region of interest" description="Disordered" evidence="6">
    <location>
        <begin position="993"/>
        <end position="1048"/>
    </location>
</feature>
<keyword evidence="4 7" id="KW-1133">Transmembrane helix</keyword>
<feature type="compositionally biased region" description="Basic and acidic residues" evidence="6">
    <location>
        <begin position="1376"/>
        <end position="1396"/>
    </location>
</feature>
<feature type="compositionally biased region" description="Polar residues" evidence="6">
    <location>
        <begin position="1425"/>
        <end position="1434"/>
    </location>
</feature>
<evidence type="ECO:0000256" key="5">
    <source>
        <dbReference type="ARBA" id="ARBA00023136"/>
    </source>
</evidence>
<gene>
    <name evidence="9" type="ORF">R1sor_023547</name>
</gene>
<feature type="region of interest" description="Disordered" evidence="6">
    <location>
        <begin position="907"/>
        <end position="968"/>
    </location>
</feature>
<feature type="transmembrane region" description="Helical" evidence="7">
    <location>
        <begin position="83"/>
        <end position="101"/>
    </location>
</feature>
<dbReference type="EMBL" id="JBJQOH010000007">
    <property type="protein sequence ID" value="KAL3680591.1"/>
    <property type="molecule type" value="Genomic_DNA"/>
</dbReference>
<comment type="subcellular location">
    <subcellularLocation>
        <location evidence="1">Membrane</location>
        <topology evidence="1">Multi-pass membrane protein</topology>
    </subcellularLocation>
</comment>
<feature type="compositionally biased region" description="Basic and acidic residues" evidence="6">
    <location>
        <begin position="1164"/>
        <end position="1174"/>
    </location>
</feature>
<feature type="region of interest" description="Disordered" evidence="6">
    <location>
        <begin position="1164"/>
        <end position="1189"/>
    </location>
</feature>
<organism evidence="9 10">
    <name type="scientific">Riccia sorocarpa</name>
    <dbReference type="NCBI Taxonomy" id="122646"/>
    <lineage>
        <taxon>Eukaryota</taxon>
        <taxon>Viridiplantae</taxon>
        <taxon>Streptophyta</taxon>
        <taxon>Embryophyta</taxon>
        <taxon>Marchantiophyta</taxon>
        <taxon>Marchantiopsida</taxon>
        <taxon>Marchantiidae</taxon>
        <taxon>Marchantiales</taxon>
        <taxon>Ricciaceae</taxon>
        <taxon>Riccia</taxon>
    </lineage>
</organism>
<accession>A0ABD3GRZ5</accession>
<keyword evidence="3 7" id="KW-0812">Transmembrane</keyword>
<feature type="region of interest" description="Disordered" evidence="6">
    <location>
        <begin position="660"/>
        <end position="696"/>
    </location>
</feature>
<feature type="compositionally biased region" description="Basic and acidic residues" evidence="6">
    <location>
        <begin position="513"/>
        <end position="524"/>
    </location>
</feature>
<evidence type="ECO:0000313" key="10">
    <source>
        <dbReference type="Proteomes" id="UP001633002"/>
    </source>
</evidence>
<keyword evidence="5 7" id="KW-0472">Membrane</keyword>
<proteinExistence type="inferred from homology"/>
<evidence type="ECO:0000256" key="2">
    <source>
        <dbReference type="ARBA" id="ARBA00006840"/>
    </source>
</evidence>
<feature type="transmembrane region" description="Helical" evidence="7">
    <location>
        <begin position="141"/>
        <end position="165"/>
    </location>
</feature>
<feature type="region of interest" description="Disordered" evidence="6">
    <location>
        <begin position="386"/>
        <end position="591"/>
    </location>
</feature>
<feature type="signal peptide" evidence="8">
    <location>
        <begin position="1"/>
        <end position="21"/>
    </location>
</feature>
<dbReference type="InterPro" id="IPR018499">
    <property type="entry name" value="Tetraspanin/Peripherin"/>
</dbReference>
<feature type="compositionally biased region" description="Basic residues" evidence="6">
    <location>
        <begin position="462"/>
        <end position="471"/>
    </location>
</feature>
<feature type="compositionally biased region" description="Polar residues" evidence="6">
    <location>
        <begin position="1080"/>
        <end position="1089"/>
    </location>
</feature>
<feature type="compositionally biased region" description="Basic and acidic residues" evidence="6">
    <location>
        <begin position="1441"/>
        <end position="1467"/>
    </location>
</feature>
<reference evidence="9 10" key="1">
    <citation type="submission" date="2024-09" db="EMBL/GenBank/DDBJ databases">
        <title>Chromosome-scale assembly of Riccia sorocarpa.</title>
        <authorList>
            <person name="Paukszto L."/>
        </authorList>
    </citation>
    <scope>NUCLEOTIDE SEQUENCE [LARGE SCALE GENOMIC DNA]</scope>
    <source>
        <strain evidence="9">LP-2024</strain>
        <tissue evidence="9">Aerial parts of the thallus</tissue>
    </source>
</reference>
<feature type="compositionally biased region" description="Polar residues" evidence="6">
    <location>
        <begin position="1362"/>
        <end position="1374"/>
    </location>
</feature>
<dbReference type="GO" id="GO:0016020">
    <property type="term" value="C:membrane"/>
    <property type="evidence" value="ECO:0007669"/>
    <property type="project" value="UniProtKB-SubCell"/>
</dbReference>
<protein>
    <submittedName>
        <fullName evidence="9">Uncharacterized protein</fullName>
    </submittedName>
</protein>
<feature type="compositionally biased region" description="Basic and acidic residues" evidence="6">
    <location>
        <begin position="1258"/>
        <end position="1270"/>
    </location>
</feature>
<evidence type="ECO:0000256" key="4">
    <source>
        <dbReference type="ARBA" id="ARBA00022989"/>
    </source>
</evidence>
<evidence type="ECO:0000313" key="9">
    <source>
        <dbReference type="EMBL" id="KAL3680591.1"/>
    </source>
</evidence>
<feature type="chain" id="PRO_5044772060" evidence="8">
    <location>
        <begin position="22"/>
        <end position="1528"/>
    </location>
</feature>
<evidence type="ECO:0000256" key="8">
    <source>
        <dbReference type="SAM" id="SignalP"/>
    </source>
</evidence>
<feature type="region of interest" description="Disordered" evidence="6">
    <location>
        <begin position="1229"/>
        <end position="1528"/>
    </location>
</feature>